<dbReference type="EMBL" id="AP019834">
    <property type="protein sequence ID" value="BBM47984.1"/>
    <property type="molecule type" value="Genomic_DNA"/>
</dbReference>
<reference evidence="1 2" key="1">
    <citation type="submission" date="2019-07" db="EMBL/GenBank/DDBJ databases">
        <title>Complete Genome Sequence of Leptotrichia wadei Strain JMUB3933.</title>
        <authorList>
            <person name="Watanabe S."/>
            <person name="Cui L."/>
        </authorList>
    </citation>
    <scope>NUCLEOTIDE SEQUENCE [LARGE SCALE GENOMIC DNA]</scope>
    <source>
        <strain evidence="1 2">JMUB3933</strain>
    </source>
</reference>
<sequence length="127" mass="15133">MFDFINNNFDNSFSEIIKEELYLEEKKNTRTKNTGLHKVKVLFNPDKYQVLKLTLDINNVDENLKRLLPFLKKEISSVDNVLFVKRLKDDKYFLFHIELKSKTIDNKLVKNIIHQQSCCTLYLKCCI</sequence>
<protein>
    <submittedName>
        <fullName evidence="1">Uncharacterized protein</fullName>
    </submittedName>
</protein>
<dbReference type="Proteomes" id="UP000321397">
    <property type="component" value="Chromosome"/>
</dbReference>
<evidence type="ECO:0000313" key="1">
    <source>
        <dbReference type="EMBL" id="BBM47984.1"/>
    </source>
</evidence>
<dbReference type="RefSeq" id="WP_146961261.1">
    <property type="nucleotide sequence ID" value="NZ_AP019834.1"/>
</dbReference>
<dbReference type="AlphaFoldDB" id="A0A510K8Q0"/>
<organism evidence="1 2">
    <name type="scientific">Leptotrichia wadei</name>
    <dbReference type="NCBI Taxonomy" id="157687"/>
    <lineage>
        <taxon>Bacteria</taxon>
        <taxon>Fusobacteriati</taxon>
        <taxon>Fusobacteriota</taxon>
        <taxon>Fusobacteriia</taxon>
        <taxon>Fusobacteriales</taxon>
        <taxon>Leptotrichiaceae</taxon>
        <taxon>Leptotrichia</taxon>
    </lineage>
</organism>
<evidence type="ECO:0000313" key="2">
    <source>
        <dbReference type="Proteomes" id="UP000321397"/>
    </source>
</evidence>
<gene>
    <name evidence="1" type="ORF">JMUB3933_1487</name>
</gene>
<name>A0A510K8Q0_9FUSO</name>
<proteinExistence type="predicted"/>
<accession>A0A510K8Q0</accession>